<proteinExistence type="predicted"/>
<keyword evidence="3" id="KW-1185">Reference proteome</keyword>
<organism evidence="2 3">
    <name type="scientific">Thalassiosira pseudonana</name>
    <name type="common">Marine diatom</name>
    <name type="synonym">Cyclotella nana</name>
    <dbReference type="NCBI Taxonomy" id="35128"/>
    <lineage>
        <taxon>Eukaryota</taxon>
        <taxon>Sar</taxon>
        <taxon>Stramenopiles</taxon>
        <taxon>Ochrophyta</taxon>
        <taxon>Bacillariophyta</taxon>
        <taxon>Coscinodiscophyceae</taxon>
        <taxon>Thalassiosirophycidae</taxon>
        <taxon>Thalassiosirales</taxon>
        <taxon>Thalassiosiraceae</taxon>
        <taxon>Thalassiosira</taxon>
    </lineage>
</organism>
<evidence type="ECO:0000256" key="1">
    <source>
        <dbReference type="SAM" id="MobiDB-lite"/>
    </source>
</evidence>
<dbReference type="AlphaFoldDB" id="B8C435"/>
<dbReference type="RefSeq" id="XP_002291157.1">
    <property type="nucleotide sequence ID" value="XM_002291121.1"/>
</dbReference>
<dbReference type="EMBL" id="CM000643">
    <property type="protein sequence ID" value="EED91264.1"/>
    <property type="molecule type" value="Genomic_DNA"/>
</dbReference>
<gene>
    <name evidence="2" type="ORF">THAPSDRAFT_6360</name>
</gene>
<dbReference type="InParanoid" id="B8C435"/>
<evidence type="ECO:0000313" key="3">
    <source>
        <dbReference type="Proteomes" id="UP000001449"/>
    </source>
</evidence>
<reference evidence="2 3" key="1">
    <citation type="journal article" date="2004" name="Science">
        <title>The genome of the diatom Thalassiosira pseudonana: ecology, evolution, and metabolism.</title>
        <authorList>
            <person name="Armbrust E.V."/>
            <person name="Berges J.A."/>
            <person name="Bowler C."/>
            <person name="Green B.R."/>
            <person name="Martinez D."/>
            <person name="Putnam N.H."/>
            <person name="Zhou S."/>
            <person name="Allen A.E."/>
            <person name="Apt K.E."/>
            <person name="Bechner M."/>
            <person name="Brzezinski M.A."/>
            <person name="Chaal B.K."/>
            <person name="Chiovitti A."/>
            <person name="Davis A.K."/>
            <person name="Demarest M.S."/>
            <person name="Detter J.C."/>
            <person name="Glavina T."/>
            <person name="Goodstein D."/>
            <person name="Hadi M.Z."/>
            <person name="Hellsten U."/>
            <person name="Hildebrand M."/>
            <person name="Jenkins B.D."/>
            <person name="Jurka J."/>
            <person name="Kapitonov V.V."/>
            <person name="Kroger N."/>
            <person name="Lau W.W."/>
            <person name="Lane T.W."/>
            <person name="Larimer F.W."/>
            <person name="Lippmeier J.C."/>
            <person name="Lucas S."/>
            <person name="Medina M."/>
            <person name="Montsant A."/>
            <person name="Obornik M."/>
            <person name="Parker M.S."/>
            <person name="Palenik B."/>
            <person name="Pazour G.J."/>
            <person name="Richardson P.M."/>
            <person name="Rynearson T.A."/>
            <person name="Saito M.A."/>
            <person name="Schwartz D.C."/>
            <person name="Thamatrakoln K."/>
            <person name="Valentin K."/>
            <person name="Vardi A."/>
            <person name="Wilkerson F.P."/>
            <person name="Rokhsar D.S."/>
        </authorList>
    </citation>
    <scope>NUCLEOTIDE SEQUENCE [LARGE SCALE GENOMIC DNA]</scope>
    <source>
        <strain evidence="2 3">CCMP1335</strain>
    </source>
</reference>
<dbReference type="PaxDb" id="35128-Thaps6360"/>
<feature type="compositionally biased region" description="Low complexity" evidence="1">
    <location>
        <begin position="84"/>
        <end position="94"/>
    </location>
</feature>
<dbReference type="HOGENOM" id="CLU_910556_0_0_1"/>
<sequence>MNISDGRLRAALRVKQKKQRDETKWSINGRRRPVSSVAPIRPPQSNATPWNQRFIFEESIDPGDDNDNNLEALVNNRQPRKKSVVNGKENNVGNKKIDKPSKSTRHYSERADGELVLEFQRCEITPSSHIRLDATSPHIGGTQSVGVSPFDLAKVRATLKADTNQCEVDLDVPEENDHVANTQAHPTHQPIDETTAKAMLDKFEELLYAMEFEEELVHRDITKNQYSQIKTSVAMMVVDDDMDECVHIPKDEVKNSTDEPGELQEQTSLPGDEILEYSQRIKSAIRERKVPLTKNGPLDFHEIVEM</sequence>
<dbReference type="KEGG" id="tps:THAPSDRAFT_6360"/>
<accession>B8C435</accession>
<dbReference type="GeneID" id="7453286"/>
<evidence type="ECO:0000313" key="2">
    <source>
        <dbReference type="EMBL" id="EED91264.1"/>
    </source>
</evidence>
<dbReference type="Proteomes" id="UP000001449">
    <property type="component" value="Chromosome 6"/>
</dbReference>
<reference evidence="2 3" key="2">
    <citation type="journal article" date="2008" name="Nature">
        <title>The Phaeodactylum genome reveals the evolutionary history of diatom genomes.</title>
        <authorList>
            <person name="Bowler C."/>
            <person name="Allen A.E."/>
            <person name="Badger J.H."/>
            <person name="Grimwood J."/>
            <person name="Jabbari K."/>
            <person name="Kuo A."/>
            <person name="Maheswari U."/>
            <person name="Martens C."/>
            <person name="Maumus F."/>
            <person name="Otillar R.P."/>
            <person name="Rayko E."/>
            <person name="Salamov A."/>
            <person name="Vandepoele K."/>
            <person name="Beszteri B."/>
            <person name="Gruber A."/>
            <person name="Heijde M."/>
            <person name="Katinka M."/>
            <person name="Mock T."/>
            <person name="Valentin K."/>
            <person name="Verret F."/>
            <person name="Berges J.A."/>
            <person name="Brownlee C."/>
            <person name="Cadoret J.P."/>
            <person name="Chiovitti A."/>
            <person name="Choi C.J."/>
            <person name="Coesel S."/>
            <person name="De Martino A."/>
            <person name="Detter J.C."/>
            <person name="Durkin C."/>
            <person name="Falciatore A."/>
            <person name="Fournet J."/>
            <person name="Haruta M."/>
            <person name="Huysman M.J."/>
            <person name="Jenkins B.D."/>
            <person name="Jiroutova K."/>
            <person name="Jorgensen R.E."/>
            <person name="Joubert Y."/>
            <person name="Kaplan A."/>
            <person name="Kroger N."/>
            <person name="Kroth P.G."/>
            <person name="La Roche J."/>
            <person name="Lindquist E."/>
            <person name="Lommer M."/>
            <person name="Martin-Jezequel V."/>
            <person name="Lopez P.J."/>
            <person name="Lucas S."/>
            <person name="Mangogna M."/>
            <person name="McGinnis K."/>
            <person name="Medlin L.K."/>
            <person name="Montsant A."/>
            <person name="Oudot-Le Secq M.P."/>
            <person name="Napoli C."/>
            <person name="Obornik M."/>
            <person name="Parker M.S."/>
            <person name="Petit J.L."/>
            <person name="Porcel B.M."/>
            <person name="Poulsen N."/>
            <person name="Robison M."/>
            <person name="Rychlewski L."/>
            <person name="Rynearson T.A."/>
            <person name="Schmutz J."/>
            <person name="Shapiro H."/>
            <person name="Siaut M."/>
            <person name="Stanley M."/>
            <person name="Sussman M.R."/>
            <person name="Taylor A.R."/>
            <person name="Vardi A."/>
            <person name="von Dassow P."/>
            <person name="Vyverman W."/>
            <person name="Willis A."/>
            <person name="Wyrwicz L.S."/>
            <person name="Rokhsar D.S."/>
            <person name="Weissenbach J."/>
            <person name="Armbrust E.V."/>
            <person name="Green B.R."/>
            <person name="Van de Peer Y."/>
            <person name="Grigoriev I.V."/>
        </authorList>
    </citation>
    <scope>NUCLEOTIDE SEQUENCE [LARGE SCALE GENOMIC DNA]</scope>
    <source>
        <strain evidence="2 3">CCMP1335</strain>
    </source>
</reference>
<name>B8C435_THAPS</name>
<feature type="region of interest" description="Disordered" evidence="1">
    <location>
        <begin position="80"/>
        <end position="109"/>
    </location>
</feature>
<feature type="region of interest" description="Disordered" evidence="1">
    <location>
        <begin position="13"/>
        <end position="48"/>
    </location>
</feature>
<feature type="compositionally biased region" description="Basic and acidic residues" evidence="1">
    <location>
        <begin position="95"/>
        <end position="109"/>
    </location>
</feature>
<protein>
    <submittedName>
        <fullName evidence="2">Uncharacterized protein</fullName>
    </submittedName>
</protein>